<feature type="domain" description="Thioredoxin-like fold" evidence="2">
    <location>
        <begin position="345"/>
        <end position="454"/>
    </location>
</feature>
<name>A0A0G4GV12_9ALVE</name>
<reference evidence="3" key="1">
    <citation type="submission" date="2014-11" db="EMBL/GenBank/DDBJ databases">
        <authorList>
            <person name="Otto D Thomas"/>
            <person name="Naeem Raeece"/>
        </authorList>
    </citation>
    <scope>NUCLEOTIDE SEQUENCE</scope>
</reference>
<keyword evidence="1" id="KW-0732">Signal</keyword>
<dbReference type="PANTHER" id="PTHR46472">
    <property type="entry name" value="NUCLEOREDOXIN"/>
    <property type="match status" value="1"/>
</dbReference>
<dbReference type="VEuPathDB" id="CryptoDB:Cvel_5250"/>
<dbReference type="GO" id="GO:0005634">
    <property type="term" value="C:nucleus"/>
    <property type="evidence" value="ECO:0007669"/>
    <property type="project" value="TreeGrafter"/>
</dbReference>
<evidence type="ECO:0000313" key="3">
    <source>
        <dbReference type="EMBL" id="CEM34710.1"/>
    </source>
</evidence>
<dbReference type="Pfam" id="PF13905">
    <property type="entry name" value="Thioredoxin_8"/>
    <property type="match status" value="2"/>
</dbReference>
<dbReference type="GO" id="GO:0030178">
    <property type="term" value="P:negative regulation of Wnt signaling pathway"/>
    <property type="evidence" value="ECO:0007669"/>
    <property type="project" value="TreeGrafter"/>
</dbReference>
<feature type="domain" description="Thioredoxin-like fold" evidence="2">
    <location>
        <begin position="187"/>
        <end position="293"/>
    </location>
</feature>
<organism evidence="3">
    <name type="scientific">Chromera velia CCMP2878</name>
    <dbReference type="NCBI Taxonomy" id="1169474"/>
    <lineage>
        <taxon>Eukaryota</taxon>
        <taxon>Sar</taxon>
        <taxon>Alveolata</taxon>
        <taxon>Colpodellida</taxon>
        <taxon>Chromeraceae</taxon>
        <taxon>Chromera</taxon>
    </lineage>
</organism>
<dbReference type="PhylomeDB" id="A0A0G4GV12"/>
<dbReference type="SUPFAM" id="SSF52833">
    <property type="entry name" value="Thioredoxin-like"/>
    <property type="match status" value="1"/>
</dbReference>
<sequence>MRALRPHTQRVPFTALLFIALIAGGHVVALAAKTSEAPSAPPRVFPGPLWKNSFTEAPEPEAEPEPDPHSNPLAPLRGLMQRLRLPRLPSVSSLIDSDRLQRVKKGSAVAVLCVFVGLALHRVYGIVRDWWRVRRWSRRRGVFSDLLGHVLIKRVPLGDGRKRREGGKQKKRRHKTEIVSTLEATKGKTVALFFHGRWAETKMRENGWASPVAAVSSLYRKSVEAGRDLEIVWVWTDARAEDAESLFEEVSPPFASLPFSNSRKERDKRAALARRFQVSRAPALVVLDSRGRVLNDHAYLQALGMEKEGDVAEKFPWTVDPVDDLLGSEFVDRFGETRGAEALKGKVIGLYFAAKWNPLCAPFSAKLAEVYSHANERGGRFSFGAARALKGKRFEVILVSGDESEALFWEHMGAGEGMPWLAVPFQDKKRRALLQNQFSVQGLPALVLLDENRKLISLDGRRLVETDPDGFPWRPPAVRDPAASELSDLADRPAVIVFHEDAEGPEGEAEMKALLELAGDPEVSDRFAFVRASVPSERADVLRELCGLSKATVRTGAEGESGAESGWREGDTEREANEYDDFGEDQGGGPTLVILDLRDHCCYVADSKDVSVEGVRAFLSAYSKGKLRRRRLADSVS</sequence>
<dbReference type="GO" id="GO:0004791">
    <property type="term" value="F:thioredoxin-disulfide reductase (NADPH) activity"/>
    <property type="evidence" value="ECO:0007669"/>
    <property type="project" value="TreeGrafter"/>
</dbReference>
<evidence type="ECO:0000259" key="2">
    <source>
        <dbReference type="Pfam" id="PF13905"/>
    </source>
</evidence>
<dbReference type="InterPro" id="IPR012336">
    <property type="entry name" value="Thioredoxin-like_fold"/>
</dbReference>
<feature type="signal peptide" evidence="1">
    <location>
        <begin position="1"/>
        <end position="31"/>
    </location>
</feature>
<protein>
    <recommendedName>
        <fullName evidence="2">Thioredoxin-like fold domain-containing protein</fullName>
    </recommendedName>
</protein>
<accession>A0A0G4GV12</accession>
<dbReference type="Gene3D" id="3.40.30.10">
    <property type="entry name" value="Glutaredoxin"/>
    <property type="match status" value="2"/>
</dbReference>
<evidence type="ECO:0000256" key="1">
    <source>
        <dbReference type="SAM" id="SignalP"/>
    </source>
</evidence>
<dbReference type="PANTHER" id="PTHR46472:SF1">
    <property type="entry name" value="NUCLEOREDOXIN"/>
    <property type="match status" value="1"/>
</dbReference>
<dbReference type="GO" id="GO:0031397">
    <property type="term" value="P:negative regulation of protein ubiquitination"/>
    <property type="evidence" value="ECO:0007669"/>
    <property type="project" value="TreeGrafter"/>
</dbReference>
<dbReference type="AlphaFoldDB" id="A0A0G4GV12"/>
<proteinExistence type="predicted"/>
<gene>
    <name evidence="3" type="ORF">Cvel_5250</name>
</gene>
<feature type="chain" id="PRO_5005191025" description="Thioredoxin-like fold domain-containing protein" evidence="1">
    <location>
        <begin position="32"/>
        <end position="637"/>
    </location>
</feature>
<dbReference type="EMBL" id="CDMZ01001580">
    <property type="protein sequence ID" value="CEM34710.1"/>
    <property type="molecule type" value="Genomic_DNA"/>
</dbReference>
<dbReference type="InterPro" id="IPR036249">
    <property type="entry name" value="Thioredoxin-like_sf"/>
</dbReference>